<dbReference type="InterPro" id="IPR007627">
    <property type="entry name" value="RNA_pol_sigma70_r2"/>
</dbReference>
<protein>
    <submittedName>
        <fullName evidence="7">RNA polymerase</fullName>
    </submittedName>
</protein>
<dbReference type="GO" id="GO:0006352">
    <property type="term" value="P:DNA-templated transcription initiation"/>
    <property type="evidence" value="ECO:0007669"/>
    <property type="project" value="InterPro"/>
</dbReference>
<keyword evidence="4" id="KW-0804">Transcription</keyword>
<keyword evidence="2" id="KW-0805">Transcription regulation</keyword>
<dbReference type="EMBL" id="LJIX01000006">
    <property type="protein sequence ID" value="KQL18305.1"/>
    <property type="molecule type" value="Genomic_DNA"/>
</dbReference>
<feature type="domain" description="RNA polymerase sigma factor 70 region 4 type 2" evidence="6">
    <location>
        <begin position="110"/>
        <end position="162"/>
    </location>
</feature>
<dbReference type="NCBIfam" id="TIGR02954">
    <property type="entry name" value="Sig70_famx3"/>
    <property type="match status" value="1"/>
</dbReference>
<evidence type="ECO:0000256" key="3">
    <source>
        <dbReference type="ARBA" id="ARBA00023082"/>
    </source>
</evidence>
<evidence type="ECO:0000259" key="5">
    <source>
        <dbReference type="Pfam" id="PF04542"/>
    </source>
</evidence>
<dbReference type="PANTHER" id="PTHR43133:SF51">
    <property type="entry name" value="RNA POLYMERASE SIGMA FACTOR"/>
    <property type="match status" value="1"/>
</dbReference>
<dbReference type="InterPro" id="IPR013324">
    <property type="entry name" value="RNA_pol_sigma_r3/r4-like"/>
</dbReference>
<dbReference type="AlphaFoldDB" id="A0A0Q3QK77"/>
<accession>A0A0Q3QK77</accession>
<dbReference type="PANTHER" id="PTHR43133">
    <property type="entry name" value="RNA POLYMERASE ECF-TYPE SIGMA FACTO"/>
    <property type="match status" value="1"/>
</dbReference>
<dbReference type="InterPro" id="IPR036388">
    <property type="entry name" value="WH-like_DNA-bd_sf"/>
</dbReference>
<proteinExistence type="inferred from homology"/>
<evidence type="ECO:0000256" key="4">
    <source>
        <dbReference type="ARBA" id="ARBA00023163"/>
    </source>
</evidence>
<dbReference type="PATRIC" id="fig|1637975.4.peg.1048"/>
<dbReference type="InterPro" id="IPR014284">
    <property type="entry name" value="RNA_pol_sigma-70_dom"/>
</dbReference>
<keyword evidence="8" id="KW-1185">Reference proteome</keyword>
<dbReference type="InterPro" id="IPR014300">
    <property type="entry name" value="RNA_pol_sigma-V"/>
</dbReference>
<evidence type="ECO:0000256" key="1">
    <source>
        <dbReference type="ARBA" id="ARBA00010641"/>
    </source>
</evidence>
<dbReference type="Gene3D" id="1.10.10.10">
    <property type="entry name" value="Winged helix-like DNA-binding domain superfamily/Winged helix DNA-binding domain"/>
    <property type="match status" value="1"/>
</dbReference>
<dbReference type="InterPro" id="IPR013249">
    <property type="entry name" value="RNA_pol_sigma70_r4_t2"/>
</dbReference>
<organism evidence="7 8">
    <name type="scientific">Cytobacillus solani</name>
    <dbReference type="NCBI Taxonomy" id="1637975"/>
    <lineage>
        <taxon>Bacteria</taxon>
        <taxon>Bacillati</taxon>
        <taxon>Bacillota</taxon>
        <taxon>Bacilli</taxon>
        <taxon>Bacillales</taxon>
        <taxon>Bacillaceae</taxon>
        <taxon>Cytobacillus</taxon>
    </lineage>
</organism>
<sequence>MNELKLIKKAIKGNKKCLQELLILHSDQLYRTAYLYVRNREDALDVVQETSYKAFLSISQLKNEHFFLTWLTRILVNCSYDVLKKSKKEIPIDNMNEREFDKGVTGVESLDLLEAIKQLNEKYKNAIILFYFQDLPISEVAQIMNIPENTVKTYLSRGKERLKMLLGGMNHNGKKLISRGIRED</sequence>
<keyword evidence="3" id="KW-0731">Sigma factor</keyword>
<evidence type="ECO:0000313" key="7">
    <source>
        <dbReference type="EMBL" id="KQL18305.1"/>
    </source>
</evidence>
<dbReference type="STRING" id="1637975.AN957_06710"/>
<dbReference type="SUPFAM" id="SSF88946">
    <property type="entry name" value="Sigma2 domain of RNA polymerase sigma factors"/>
    <property type="match status" value="1"/>
</dbReference>
<evidence type="ECO:0000256" key="2">
    <source>
        <dbReference type="ARBA" id="ARBA00023015"/>
    </source>
</evidence>
<gene>
    <name evidence="7" type="ORF">AN957_06710</name>
</gene>
<dbReference type="SUPFAM" id="SSF88659">
    <property type="entry name" value="Sigma3 and sigma4 domains of RNA polymerase sigma factors"/>
    <property type="match status" value="1"/>
</dbReference>
<dbReference type="Pfam" id="PF04542">
    <property type="entry name" value="Sigma70_r2"/>
    <property type="match status" value="1"/>
</dbReference>
<evidence type="ECO:0000259" key="6">
    <source>
        <dbReference type="Pfam" id="PF08281"/>
    </source>
</evidence>
<feature type="domain" description="RNA polymerase sigma-70 region 2" evidence="5">
    <location>
        <begin position="25"/>
        <end position="88"/>
    </location>
</feature>
<dbReference type="Proteomes" id="UP000050996">
    <property type="component" value="Unassembled WGS sequence"/>
</dbReference>
<dbReference type="GO" id="GO:0016987">
    <property type="term" value="F:sigma factor activity"/>
    <property type="evidence" value="ECO:0007669"/>
    <property type="project" value="UniProtKB-KW"/>
</dbReference>
<comment type="caution">
    <text evidence="7">The sequence shown here is derived from an EMBL/GenBank/DDBJ whole genome shotgun (WGS) entry which is preliminary data.</text>
</comment>
<name>A0A0Q3QK77_9BACI</name>
<comment type="similarity">
    <text evidence="1">Belongs to the sigma-70 factor family. ECF subfamily.</text>
</comment>
<dbReference type="Gene3D" id="1.10.1740.10">
    <property type="match status" value="1"/>
</dbReference>
<dbReference type="GO" id="GO:0003677">
    <property type="term" value="F:DNA binding"/>
    <property type="evidence" value="ECO:0007669"/>
    <property type="project" value="InterPro"/>
</dbReference>
<dbReference type="InterPro" id="IPR013325">
    <property type="entry name" value="RNA_pol_sigma_r2"/>
</dbReference>
<evidence type="ECO:0000313" key="8">
    <source>
        <dbReference type="Proteomes" id="UP000050996"/>
    </source>
</evidence>
<dbReference type="Pfam" id="PF08281">
    <property type="entry name" value="Sigma70_r4_2"/>
    <property type="match status" value="1"/>
</dbReference>
<dbReference type="CDD" id="cd06171">
    <property type="entry name" value="Sigma70_r4"/>
    <property type="match status" value="1"/>
</dbReference>
<dbReference type="InterPro" id="IPR039425">
    <property type="entry name" value="RNA_pol_sigma-70-like"/>
</dbReference>
<dbReference type="RefSeq" id="WP_056682986.1">
    <property type="nucleotide sequence ID" value="NZ_CP085712.1"/>
</dbReference>
<dbReference type="NCBIfam" id="TIGR02937">
    <property type="entry name" value="sigma70-ECF"/>
    <property type="match status" value="1"/>
</dbReference>
<reference evidence="7 8" key="1">
    <citation type="submission" date="2015-09" db="EMBL/GenBank/DDBJ databases">
        <title>Genome sequencing project for genomic taxonomy and phylogenomics of Bacillus-like bacteria.</title>
        <authorList>
            <person name="Liu B."/>
            <person name="Wang J."/>
            <person name="Zhu Y."/>
            <person name="Liu G."/>
            <person name="Chen Q."/>
            <person name="Chen Z."/>
            <person name="Lan J."/>
            <person name="Che J."/>
            <person name="Ge C."/>
            <person name="Shi H."/>
            <person name="Pan Z."/>
            <person name="Liu X."/>
        </authorList>
    </citation>
    <scope>NUCLEOTIDE SEQUENCE [LARGE SCALE GENOMIC DNA]</scope>
    <source>
        <strain evidence="7 8">FJAT-18043</strain>
    </source>
</reference>